<dbReference type="Proteomes" id="UP001044222">
    <property type="component" value="Unassembled WGS sequence"/>
</dbReference>
<dbReference type="GO" id="GO:1903724">
    <property type="term" value="P:positive regulation of centriole elongation"/>
    <property type="evidence" value="ECO:0007669"/>
    <property type="project" value="TreeGrafter"/>
</dbReference>
<comment type="similarity">
    <text evidence="4">Belongs to the PPP1R35 family.</text>
</comment>
<dbReference type="PANTHER" id="PTHR28625">
    <property type="entry name" value="PROTEIN PHOSPHATASE 1 REGULATORY SUBUNIT 35"/>
    <property type="match status" value="1"/>
</dbReference>
<keyword evidence="2" id="KW-0963">Cytoplasm</keyword>
<protein>
    <recommendedName>
        <fullName evidence="6">Protein phosphatase 1 regulatory subunit 35 C-terminal domain-containing protein</fullName>
    </recommendedName>
</protein>
<evidence type="ECO:0000256" key="4">
    <source>
        <dbReference type="ARBA" id="ARBA00029452"/>
    </source>
</evidence>
<feature type="region of interest" description="Disordered" evidence="5">
    <location>
        <begin position="102"/>
        <end position="158"/>
    </location>
</feature>
<evidence type="ECO:0000256" key="5">
    <source>
        <dbReference type="SAM" id="MobiDB-lite"/>
    </source>
</evidence>
<evidence type="ECO:0000256" key="1">
    <source>
        <dbReference type="ARBA" id="ARBA00004114"/>
    </source>
</evidence>
<keyword evidence="8" id="KW-1185">Reference proteome</keyword>
<feature type="domain" description="Protein phosphatase 1 regulatory subunit 35 C-terminal" evidence="6">
    <location>
        <begin position="163"/>
        <end position="303"/>
    </location>
</feature>
<name>A0A9D3S286_ANGAN</name>
<keyword evidence="3" id="KW-0206">Cytoskeleton</keyword>
<comment type="caution">
    <text evidence="7">The sequence shown here is derived from an EMBL/GenBank/DDBJ whole genome shotgun (WGS) entry which is preliminary data.</text>
</comment>
<comment type="subcellular location">
    <subcellularLocation>
        <location evidence="1">Cytoplasm</location>
        <location evidence="1">Cytoskeleton</location>
        <location evidence="1">Microtubule organizing center</location>
        <location evidence="1">Centrosome</location>
        <location evidence="1">Centriole</location>
    </subcellularLocation>
</comment>
<sequence length="309" mass="33871">MTKASPRQQYPMAAGTDPDSQPVPQCPPAPMGYCKLVSFPDKDLILTPDKVGTEAGILKRGRGGKQTQRQVRFDVSPRTKAIAINPTRVLGEEPGVITVISQPSCSPSELQHPLRTTISEAGKGKKNRKKQKESKPKSRKFPSDGQSEVSTQGQSGVHCEGAELNTTLALKVELEELAEAAFDSRKAVQEQLKKTHTKNNIAIKATEGVNIPRSQNLYQALVSVSVSEDQLISHALRDRLTLVPANHSSKNQESPAEGPDLLAFYSAGELLRESPLLPGDDVQQSRPRPVPRPANATFDLYYRHRQWEA</sequence>
<evidence type="ECO:0000256" key="2">
    <source>
        <dbReference type="ARBA" id="ARBA00022490"/>
    </source>
</evidence>
<dbReference type="GO" id="GO:0045724">
    <property type="term" value="P:positive regulation of cilium assembly"/>
    <property type="evidence" value="ECO:0007669"/>
    <property type="project" value="TreeGrafter"/>
</dbReference>
<organism evidence="7 8">
    <name type="scientific">Anguilla anguilla</name>
    <name type="common">European freshwater eel</name>
    <name type="synonym">Muraena anguilla</name>
    <dbReference type="NCBI Taxonomy" id="7936"/>
    <lineage>
        <taxon>Eukaryota</taxon>
        <taxon>Metazoa</taxon>
        <taxon>Chordata</taxon>
        <taxon>Craniata</taxon>
        <taxon>Vertebrata</taxon>
        <taxon>Euteleostomi</taxon>
        <taxon>Actinopterygii</taxon>
        <taxon>Neopterygii</taxon>
        <taxon>Teleostei</taxon>
        <taxon>Anguilliformes</taxon>
        <taxon>Anguillidae</taxon>
        <taxon>Anguilla</taxon>
    </lineage>
</organism>
<feature type="compositionally biased region" description="Basic residues" evidence="5">
    <location>
        <begin position="124"/>
        <end position="140"/>
    </location>
</feature>
<feature type="compositionally biased region" description="Polar residues" evidence="5">
    <location>
        <begin position="144"/>
        <end position="155"/>
    </location>
</feature>
<reference evidence="7" key="1">
    <citation type="submission" date="2021-01" db="EMBL/GenBank/DDBJ databases">
        <title>A chromosome-scale assembly of European eel, Anguilla anguilla.</title>
        <authorList>
            <person name="Henkel C."/>
            <person name="Jong-Raadsen S.A."/>
            <person name="Dufour S."/>
            <person name="Weltzien F.-A."/>
            <person name="Palstra A.P."/>
            <person name="Pelster B."/>
            <person name="Spaink H.P."/>
            <person name="Van Den Thillart G.E."/>
            <person name="Jansen H."/>
            <person name="Zahm M."/>
            <person name="Klopp C."/>
            <person name="Cedric C."/>
            <person name="Louis A."/>
            <person name="Berthelot C."/>
            <person name="Parey E."/>
            <person name="Roest Crollius H."/>
            <person name="Montfort J."/>
            <person name="Robinson-Rechavi M."/>
            <person name="Bucao C."/>
            <person name="Bouchez O."/>
            <person name="Gislard M."/>
            <person name="Lluch J."/>
            <person name="Milhes M."/>
            <person name="Lampietro C."/>
            <person name="Lopez Roques C."/>
            <person name="Donnadieu C."/>
            <person name="Braasch I."/>
            <person name="Desvignes T."/>
            <person name="Postlethwait J."/>
            <person name="Bobe J."/>
            <person name="Guiguen Y."/>
            <person name="Dirks R."/>
        </authorList>
    </citation>
    <scope>NUCLEOTIDE SEQUENCE</scope>
    <source>
        <strain evidence="7">Tag_6206</strain>
        <tissue evidence="7">Liver</tissue>
    </source>
</reference>
<dbReference type="PANTHER" id="PTHR28625:SF1">
    <property type="entry name" value="PROTEIN PHOSPHATASE 1 REGULATORY SUBUNIT 35"/>
    <property type="match status" value="1"/>
</dbReference>
<dbReference type="InterPro" id="IPR033590">
    <property type="entry name" value="PPP1R35"/>
</dbReference>
<dbReference type="GO" id="GO:0019902">
    <property type="term" value="F:phosphatase binding"/>
    <property type="evidence" value="ECO:0007669"/>
    <property type="project" value="InterPro"/>
</dbReference>
<dbReference type="AlphaFoldDB" id="A0A9D3S286"/>
<feature type="compositionally biased region" description="Polar residues" evidence="5">
    <location>
        <begin position="102"/>
        <end position="119"/>
    </location>
</feature>
<evidence type="ECO:0000256" key="3">
    <source>
        <dbReference type="ARBA" id="ARBA00023212"/>
    </source>
</evidence>
<evidence type="ECO:0000259" key="6">
    <source>
        <dbReference type="Pfam" id="PF15503"/>
    </source>
</evidence>
<gene>
    <name evidence="7" type="ORF">ANANG_G00057950</name>
</gene>
<dbReference type="Pfam" id="PF15503">
    <property type="entry name" value="PPP1R35_C"/>
    <property type="match status" value="1"/>
</dbReference>
<evidence type="ECO:0000313" key="8">
    <source>
        <dbReference type="Proteomes" id="UP001044222"/>
    </source>
</evidence>
<evidence type="ECO:0000313" key="7">
    <source>
        <dbReference type="EMBL" id="KAG5852015.1"/>
    </source>
</evidence>
<dbReference type="InterPro" id="IPR029135">
    <property type="entry name" value="PPP1R35_C"/>
</dbReference>
<dbReference type="EMBL" id="JAFIRN010000003">
    <property type="protein sequence ID" value="KAG5852015.1"/>
    <property type="molecule type" value="Genomic_DNA"/>
</dbReference>
<dbReference type="GO" id="GO:0005814">
    <property type="term" value="C:centriole"/>
    <property type="evidence" value="ECO:0007669"/>
    <property type="project" value="UniProtKB-SubCell"/>
</dbReference>
<accession>A0A9D3S286</accession>
<feature type="region of interest" description="Disordered" evidence="5">
    <location>
        <begin position="275"/>
        <end position="295"/>
    </location>
</feature>
<proteinExistence type="inferred from homology"/>
<feature type="region of interest" description="Disordered" evidence="5">
    <location>
        <begin position="1"/>
        <end position="31"/>
    </location>
</feature>